<evidence type="ECO:0000256" key="2">
    <source>
        <dbReference type="ARBA" id="ARBA00008000"/>
    </source>
</evidence>
<comment type="similarity">
    <text evidence="2">Belongs to the FAD-binding oxidoreductase/transferase type 4 family.</text>
</comment>
<keyword evidence="3" id="KW-0285">Flavoprotein</keyword>
<dbReference type="InterPro" id="IPR016167">
    <property type="entry name" value="FAD-bd_PCMH_sub1"/>
</dbReference>
<dbReference type="GO" id="GO:0022904">
    <property type="term" value="P:respiratory electron transport chain"/>
    <property type="evidence" value="ECO:0007669"/>
    <property type="project" value="TreeGrafter"/>
</dbReference>
<dbReference type="InterPro" id="IPR051264">
    <property type="entry name" value="FAD-oxidored/transferase_4"/>
</dbReference>
<dbReference type="InterPro" id="IPR004113">
    <property type="entry name" value="FAD-bd_oxidored_4_C"/>
</dbReference>
<dbReference type="Gene3D" id="1.10.45.10">
    <property type="entry name" value="Vanillyl-alcohol Oxidase, Chain A, domain 4"/>
    <property type="match status" value="1"/>
</dbReference>
<dbReference type="PANTHER" id="PTHR43716">
    <property type="entry name" value="D-2-HYDROXYGLUTARATE DEHYDROGENASE, MITOCHONDRIAL"/>
    <property type="match status" value="1"/>
</dbReference>
<dbReference type="FunFam" id="1.10.45.10:FF:000001">
    <property type="entry name" value="D-lactate dehydrogenase mitochondrial"/>
    <property type="match status" value="1"/>
</dbReference>
<dbReference type="InterPro" id="IPR036318">
    <property type="entry name" value="FAD-bd_PCMH-like_sf"/>
</dbReference>
<dbReference type="PROSITE" id="PS51387">
    <property type="entry name" value="FAD_PCMH"/>
    <property type="match status" value="1"/>
</dbReference>
<dbReference type="SUPFAM" id="SSF55103">
    <property type="entry name" value="FAD-linked oxidases, C-terminal domain"/>
    <property type="match status" value="1"/>
</dbReference>
<dbReference type="RefSeq" id="WP_077807486.1">
    <property type="nucleotide sequence ID" value="NZ_BJXS01000005.1"/>
</dbReference>
<dbReference type="Gene3D" id="3.30.465.10">
    <property type="match status" value="1"/>
</dbReference>
<dbReference type="Pfam" id="PF01565">
    <property type="entry name" value="FAD_binding_4"/>
    <property type="match status" value="1"/>
</dbReference>
<dbReference type="Proteomes" id="UP000188604">
    <property type="component" value="Chromosome"/>
</dbReference>
<evidence type="ECO:0000313" key="5">
    <source>
        <dbReference type="EMBL" id="AQS88454.1"/>
    </source>
</evidence>
<dbReference type="SUPFAM" id="SSF56176">
    <property type="entry name" value="FAD-binding/transporter-associated domain-like"/>
    <property type="match status" value="1"/>
</dbReference>
<evidence type="ECO:0000256" key="3">
    <source>
        <dbReference type="ARBA" id="ARBA00022630"/>
    </source>
</evidence>
<dbReference type="Gene3D" id="3.30.70.2190">
    <property type="match status" value="1"/>
</dbReference>
<accession>A0A1U9KRG2</accession>
<dbReference type="Pfam" id="PF02913">
    <property type="entry name" value="FAD-oxidase_C"/>
    <property type="match status" value="1"/>
</dbReference>
<protein>
    <submittedName>
        <fullName evidence="5">FAD-dependent oxidoreductase</fullName>
    </submittedName>
</protein>
<dbReference type="PANTHER" id="PTHR43716:SF2">
    <property type="entry name" value="BLL6224 PROTEIN"/>
    <property type="match status" value="1"/>
</dbReference>
<gene>
    <name evidence="5" type="ORF">A0U93_11490</name>
</gene>
<evidence type="ECO:0000256" key="1">
    <source>
        <dbReference type="ARBA" id="ARBA00001974"/>
    </source>
</evidence>
<dbReference type="STRING" id="320497.A0U93_11490"/>
<evidence type="ECO:0000313" key="6">
    <source>
        <dbReference type="Proteomes" id="UP000188604"/>
    </source>
</evidence>
<keyword evidence="4" id="KW-0274">FAD</keyword>
<dbReference type="InterPro" id="IPR006094">
    <property type="entry name" value="Oxid_FAD_bind_N"/>
</dbReference>
<evidence type="ECO:0000256" key="4">
    <source>
        <dbReference type="ARBA" id="ARBA00022827"/>
    </source>
</evidence>
<organism evidence="5 6">
    <name type="scientific">Neoasaia chiangmaiensis</name>
    <dbReference type="NCBI Taxonomy" id="320497"/>
    <lineage>
        <taxon>Bacteria</taxon>
        <taxon>Pseudomonadati</taxon>
        <taxon>Pseudomonadota</taxon>
        <taxon>Alphaproteobacteria</taxon>
        <taxon>Acetobacterales</taxon>
        <taxon>Acetobacteraceae</taxon>
        <taxon>Neoasaia</taxon>
    </lineage>
</organism>
<dbReference type="Gene3D" id="3.30.70.2740">
    <property type="match status" value="1"/>
</dbReference>
<dbReference type="OrthoDB" id="9815648at2"/>
<sequence>MTAEQDQSCNALSALQAIVGVEHVLVGQAAERWSTDWTGAYRAMPIAVVRPDSRDEVSAIVRLANTFRIPLVPVSGNTSLNGGAIGRDAIIISVDRMRRIREIRPQARVAVVEAGVIVSALDDAVGQYGLTFPLSFGAAGSSLIGGVLSTNAGGANVLRYGNARDLCLGLEVVLPDGQVLDLMTTLKKDNSGFDLRDLLIGSEGQLGIITAAVLRLHPRAGEQVTAILGMQDLSRAPALLNRLQDASGGAVTAFEFMSRSYMEKVQGHVQGARCFLETIYPATILVEMSTTREMDLGSLLETGLEEAMETGDVSDAVVAQNNGQQRDMWALREAAAEVAFHRHPVVDTDIAVPVDRVADYLEAIPQRMAEIDAGFDDIAVAHLGDGNIHYTVWPSCDDPAIEAAFRAAIDALAVEMGGTFSAEHGIGLSKLPSMARHKNRVALDVMRKIKTALDPNGILNPGKTLPAEI</sequence>
<dbReference type="InterPro" id="IPR016169">
    <property type="entry name" value="FAD-bd_PCMH_sub2"/>
</dbReference>
<dbReference type="InterPro" id="IPR016171">
    <property type="entry name" value="Vanillyl_alc_oxidase_C-sub2"/>
</dbReference>
<dbReference type="GO" id="GO:0003824">
    <property type="term" value="F:catalytic activity"/>
    <property type="evidence" value="ECO:0007669"/>
    <property type="project" value="InterPro"/>
</dbReference>
<dbReference type="InterPro" id="IPR016166">
    <property type="entry name" value="FAD-bd_PCMH"/>
</dbReference>
<name>A0A1U9KRG2_9PROT</name>
<dbReference type="EMBL" id="CP014691">
    <property type="protein sequence ID" value="AQS88454.1"/>
    <property type="molecule type" value="Genomic_DNA"/>
</dbReference>
<dbReference type="Gene3D" id="3.30.43.10">
    <property type="entry name" value="Uridine Diphospho-n-acetylenolpyruvylglucosamine Reductase, domain 2"/>
    <property type="match status" value="1"/>
</dbReference>
<dbReference type="AlphaFoldDB" id="A0A1U9KRG2"/>
<reference evidence="5 6" key="1">
    <citation type="submission" date="2016-03" db="EMBL/GenBank/DDBJ databases">
        <title>Acetic acid bacteria sequencing.</title>
        <authorList>
            <person name="Brandt J."/>
            <person name="Jakob F."/>
            <person name="Vogel R.F."/>
        </authorList>
    </citation>
    <scope>NUCLEOTIDE SEQUENCE [LARGE SCALE GENOMIC DNA]</scope>
    <source>
        <strain evidence="5 6">NBRC 101099</strain>
    </source>
</reference>
<keyword evidence="6" id="KW-1185">Reference proteome</keyword>
<dbReference type="InterPro" id="IPR016164">
    <property type="entry name" value="FAD-linked_Oxase-like_C"/>
</dbReference>
<comment type="cofactor">
    <cofactor evidence="1">
        <name>FAD</name>
        <dbReference type="ChEBI" id="CHEBI:57692"/>
    </cofactor>
</comment>
<proteinExistence type="inferred from homology"/>
<dbReference type="GO" id="GO:0071949">
    <property type="term" value="F:FAD binding"/>
    <property type="evidence" value="ECO:0007669"/>
    <property type="project" value="InterPro"/>
</dbReference>
<dbReference type="KEGG" id="nch:A0U93_11490"/>